<evidence type="ECO:0000313" key="2">
    <source>
        <dbReference type="Ensembl" id="ENSLLEP00000002960.1"/>
    </source>
</evidence>
<name>A0A8C5LQL6_9ANUR</name>
<reference evidence="2" key="2">
    <citation type="submission" date="2025-09" db="UniProtKB">
        <authorList>
            <consortium name="Ensembl"/>
        </authorList>
    </citation>
    <scope>IDENTIFICATION</scope>
</reference>
<dbReference type="PANTHER" id="PTHR31635:SF196">
    <property type="entry name" value="REVERSE TRANSCRIPTASE DOMAIN-CONTAINING PROTEIN-RELATED"/>
    <property type="match status" value="1"/>
</dbReference>
<dbReference type="Pfam" id="PF00078">
    <property type="entry name" value="RVT_1"/>
    <property type="match status" value="1"/>
</dbReference>
<keyword evidence="3" id="KW-1185">Reference proteome</keyword>
<evidence type="ECO:0000259" key="1">
    <source>
        <dbReference type="PROSITE" id="PS50878"/>
    </source>
</evidence>
<sequence length="455" mass="51382">MKTGRSPGPDGLSIEYYKTFRSSLLPHLASVFASLQEGSSFHMATTAASITILPKPNRDHTLCANYRPISLLNSDLKMLSRVLADRLKQFLPRLVHPDQVGFVPNREARDATTRILSAIRLAQHQHIPVMLLSADADKAFDRVAWPFLFATLCRMGIGDGFMNWVRALYTRPTARVKVNGALSEPFHITNDTRQGCPLSPLLFVLYLEPLLNSIRSNEEVVGLLGRKNTHKVSAYADDLLFLVTQPSRLLPALTEELQSYGDISGFTVNADKSEFLNVTLSTTQILTIRTLYPFRWCSQKMRYLGIWLTADSSMLFAANFLPLFNTVQEDLTKWKMKTLSWIGRINVIKMNVLPRILYLFQALPILIPEAFFRSIRSTLTRFIWPTKGARLQYRTLNLPKASGGLVLPNFTWYYYAAHLTRILDWMSFGLEDRGLDLEAAVAGPHSGHCPGYLIA</sequence>
<accession>A0A8C5LQL6</accession>
<dbReference type="Proteomes" id="UP000694569">
    <property type="component" value="Unplaced"/>
</dbReference>
<feature type="domain" description="Reverse transcriptase" evidence="1">
    <location>
        <begin position="34"/>
        <end position="308"/>
    </location>
</feature>
<dbReference type="PANTHER" id="PTHR31635">
    <property type="entry name" value="REVERSE TRANSCRIPTASE DOMAIN-CONTAINING PROTEIN-RELATED"/>
    <property type="match status" value="1"/>
</dbReference>
<dbReference type="InterPro" id="IPR043502">
    <property type="entry name" value="DNA/RNA_pol_sf"/>
</dbReference>
<dbReference type="GeneTree" id="ENSGT00940000165023"/>
<evidence type="ECO:0000313" key="3">
    <source>
        <dbReference type="Proteomes" id="UP000694569"/>
    </source>
</evidence>
<dbReference type="AlphaFoldDB" id="A0A8C5LQL6"/>
<dbReference type="Ensembl" id="ENSLLET00000003082.1">
    <property type="protein sequence ID" value="ENSLLEP00000002960.1"/>
    <property type="gene ID" value="ENSLLEG00000001907.1"/>
</dbReference>
<reference evidence="2" key="1">
    <citation type="submission" date="2025-08" db="UniProtKB">
        <authorList>
            <consortium name="Ensembl"/>
        </authorList>
    </citation>
    <scope>IDENTIFICATION</scope>
</reference>
<dbReference type="OrthoDB" id="9908259at2759"/>
<proteinExistence type="predicted"/>
<dbReference type="PROSITE" id="PS50878">
    <property type="entry name" value="RT_POL"/>
    <property type="match status" value="1"/>
</dbReference>
<dbReference type="InterPro" id="IPR000477">
    <property type="entry name" value="RT_dom"/>
</dbReference>
<dbReference type="SUPFAM" id="SSF56672">
    <property type="entry name" value="DNA/RNA polymerases"/>
    <property type="match status" value="1"/>
</dbReference>
<organism evidence="2 3">
    <name type="scientific">Leptobrachium leishanense</name>
    <name type="common">Leishan spiny toad</name>
    <dbReference type="NCBI Taxonomy" id="445787"/>
    <lineage>
        <taxon>Eukaryota</taxon>
        <taxon>Metazoa</taxon>
        <taxon>Chordata</taxon>
        <taxon>Craniata</taxon>
        <taxon>Vertebrata</taxon>
        <taxon>Euteleostomi</taxon>
        <taxon>Amphibia</taxon>
        <taxon>Batrachia</taxon>
        <taxon>Anura</taxon>
        <taxon>Pelobatoidea</taxon>
        <taxon>Megophryidae</taxon>
        <taxon>Leptobrachium</taxon>
    </lineage>
</organism>
<dbReference type="CDD" id="cd01650">
    <property type="entry name" value="RT_nLTR_like"/>
    <property type="match status" value="1"/>
</dbReference>
<protein>
    <recommendedName>
        <fullName evidence="1">Reverse transcriptase domain-containing protein</fullName>
    </recommendedName>
</protein>